<dbReference type="InterPro" id="IPR008391">
    <property type="entry name" value="AXE1_dom"/>
</dbReference>
<protein>
    <submittedName>
        <fullName evidence="2">Xylan esterase</fullName>
    </submittedName>
</protein>
<evidence type="ECO:0000313" key="3">
    <source>
        <dbReference type="Proteomes" id="UP000266441"/>
    </source>
</evidence>
<dbReference type="PANTHER" id="PTHR22946:SF8">
    <property type="entry name" value="ACETYL XYLAN ESTERASE DOMAIN-CONTAINING PROTEIN"/>
    <property type="match status" value="1"/>
</dbReference>
<gene>
    <name evidence="2" type="ORF">D1164_22885</name>
</gene>
<dbReference type="AlphaFoldDB" id="A0A399CXP7"/>
<dbReference type="Proteomes" id="UP000266441">
    <property type="component" value="Unassembled WGS sequence"/>
</dbReference>
<dbReference type="PANTHER" id="PTHR22946">
    <property type="entry name" value="DIENELACTONE HYDROLASE DOMAIN-CONTAINING PROTEIN-RELATED"/>
    <property type="match status" value="1"/>
</dbReference>
<dbReference type="OrthoDB" id="9805123at2"/>
<dbReference type="InterPro" id="IPR029058">
    <property type="entry name" value="AB_hydrolase_fold"/>
</dbReference>
<dbReference type="Gene3D" id="3.40.50.1820">
    <property type="entry name" value="alpha/beta hydrolase"/>
    <property type="match status" value="2"/>
</dbReference>
<evidence type="ECO:0000313" key="2">
    <source>
        <dbReference type="EMBL" id="RIH62840.1"/>
    </source>
</evidence>
<organism evidence="2 3">
    <name type="scientific">Mariniphaga sediminis</name>
    <dbReference type="NCBI Taxonomy" id="1628158"/>
    <lineage>
        <taxon>Bacteria</taxon>
        <taxon>Pseudomonadati</taxon>
        <taxon>Bacteroidota</taxon>
        <taxon>Bacteroidia</taxon>
        <taxon>Marinilabiliales</taxon>
        <taxon>Prolixibacteraceae</taxon>
        <taxon>Mariniphaga</taxon>
    </lineage>
</organism>
<evidence type="ECO:0000259" key="1">
    <source>
        <dbReference type="Pfam" id="PF05448"/>
    </source>
</evidence>
<reference evidence="2 3" key="1">
    <citation type="journal article" date="2015" name="Int. J. Syst. Evol. Microbiol.">
        <title>Mariniphaga sediminis sp. nov., isolated from coastal sediment.</title>
        <authorList>
            <person name="Wang F.Q."/>
            <person name="Shen Q.Y."/>
            <person name="Chen G.J."/>
            <person name="Du Z.J."/>
        </authorList>
    </citation>
    <scope>NUCLEOTIDE SEQUENCE [LARGE SCALE GENOMIC DNA]</scope>
    <source>
        <strain evidence="2 3">SY21</strain>
    </source>
</reference>
<accession>A0A399CXP7</accession>
<sequence>MKIISFYIQIICVFLLLQTTNNKDVNAQKENFKILEDWVEWSNPENMLQLYLNKQAYNLLDKRTDAITQLKTAQDWQSRQQKVKDILKNIVGPFPVKTPLNPKVTGIIYGEGFRVEKILYESIPGLYVTGCLFIPNRIIGKHPAILNVSGHSAQSFRRDFYQNVILNLVKKGFIVLSIDPIGQGERLQYFNPQEKTSVLFGSPIKSSVEEHSYVTNQCLLTGNSLIKYFIWDGIRGIDYLLSREEVDPERIGLTGLSGGGTQTAFIGAFDERIVAAAPSCYITSYKRLLESVGTQDGEQNLYHGLEMGVDHADLIEVRMPKPTLIVSTTRDFFSIQGTRETFEEVSNAYKIFGKEENIKMSEADYEHGFMQKNNEATYAFFQKELKLPGSATEEKVKIFPENELNVTPTGQLSTSYKGKTVFDFNKSEADSLIKRIEQSRRNSSSHLEIVKQKAIKLSGYMKPKSSINFVFRGSYQRDGYSVKMYALETDEDYVIPLLIAIPDGEGEHPPVIYIHPDGKEEGIAVGGPVEKLVKQGFIVAAPDLLGIGETSSLRDYPGSHGYEAQLIGRSIVGIQTADIINVANFLKGIPNVKADFMQAVAFGELCPALLHAIAFDPIIKGAVFIQAPVSYYNIMQSKLYDYSLSFNWGVAGALTAYDLPDLVACAAPKRLTFVGMSNGQKKPASEELIIDQMAYPRSVYDKSNPGNLNMIRTTGNEIGQLLIDCLMK</sequence>
<dbReference type="InterPro" id="IPR050261">
    <property type="entry name" value="FrsA_esterase"/>
</dbReference>
<keyword evidence="3" id="KW-1185">Reference proteome</keyword>
<comment type="caution">
    <text evidence="2">The sequence shown here is derived from an EMBL/GenBank/DDBJ whole genome shotgun (WGS) entry which is preliminary data.</text>
</comment>
<dbReference type="RefSeq" id="WP_119352236.1">
    <property type="nucleotide sequence ID" value="NZ_QWET01000034.1"/>
</dbReference>
<dbReference type="Pfam" id="PF05448">
    <property type="entry name" value="AXE1"/>
    <property type="match status" value="1"/>
</dbReference>
<proteinExistence type="predicted"/>
<dbReference type="SUPFAM" id="SSF53474">
    <property type="entry name" value="alpha/beta-Hydrolases"/>
    <property type="match status" value="2"/>
</dbReference>
<name>A0A399CXP7_9BACT</name>
<dbReference type="EMBL" id="QWET01000034">
    <property type="protein sequence ID" value="RIH62840.1"/>
    <property type="molecule type" value="Genomic_DNA"/>
</dbReference>
<feature type="domain" description="Acetyl xylan esterase" evidence="1">
    <location>
        <begin position="114"/>
        <end position="295"/>
    </location>
</feature>